<organism evidence="2 3">
    <name type="scientific">Plectus sambesii</name>
    <dbReference type="NCBI Taxonomy" id="2011161"/>
    <lineage>
        <taxon>Eukaryota</taxon>
        <taxon>Metazoa</taxon>
        <taxon>Ecdysozoa</taxon>
        <taxon>Nematoda</taxon>
        <taxon>Chromadorea</taxon>
        <taxon>Plectida</taxon>
        <taxon>Plectina</taxon>
        <taxon>Plectoidea</taxon>
        <taxon>Plectidae</taxon>
        <taxon>Plectus</taxon>
    </lineage>
</organism>
<evidence type="ECO:0000256" key="1">
    <source>
        <dbReference type="SAM" id="Phobius"/>
    </source>
</evidence>
<evidence type="ECO:0000313" key="3">
    <source>
        <dbReference type="WBParaSite" id="PSAMB.scaffold7871size6966.g30701.t1"/>
    </source>
</evidence>
<dbReference type="AlphaFoldDB" id="A0A914XFU5"/>
<evidence type="ECO:0000313" key="2">
    <source>
        <dbReference type="Proteomes" id="UP000887566"/>
    </source>
</evidence>
<accession>A0A914XFU5</accession>
<keyword evidence="2" id="KW-1185">Reference proteome</keyword>
<dbReference type="Proteomes" id="UP000887566">
    <property type="component" value="Unplaced"/>
</dbReference>
<proteinExistence type="predicted"/>
<protein>
    <submittedName>
        <fullName evidence="3">Uncharacterized protein</fullName>
    </submittedName>
</protein>
<reference evidence="3" key="1">
    <citation type="submission" date="2022-11" db="UniProtKB">
        <authorList>
            <consortium name="WormBaseParasite"/>
        </authorList>
    </citation>
    <scope>IDENTIFICATION</scope>
</reference>
<dbReference type="WBParaSite" id="PSAMB.scaffold7871size6966.g30701.t1">
    <property type="protein sequence ID" value="PSAMB.scaffold7871size6966.g30701.t1"/>
    <property type="gene ID" value="PSAMB.scaffold7871size6966.g30701"/>
</dbReference>
<keyword evidence="1" id="KW-1133">Transmembrane helix</keyword>
<name>A0A914XFU5_9BILA</name>
<keyword evidence="1" id="KW-0472">Membrane</keyword>
<sequence>MRLKGKGEGLLDRLRSWRLPRGLTEPGECEREREREREQDLRLPFCDELAASFRVVVVVVVFDVPLIILSRGRCDDGREERKVIMSVNRTL</sequence>
<keyword evidence="1" id="KW-0812">Transmembrane</keyword>
<feature type="transmembrane region" description="Helical" evidence="1">
    <location>
        <begin position="49"/>
        <end position="69"/>
    </location>
</feature>